<proteinExistence type="predicted"/>
<feature type="non-terminal residue" evidence="2">
    <location>
        <position position="1"/>
    </location>
</feature>
<dbReference type="PANTHER" id="PTHR13630:SF1">
    <property type="entry name" value="GAMMA-SECRETASE-ACTIVATING PROTEIN"/>
    <property type="match status" value="1"/>
</dbReference>
<accession>A0ABV0S7G1</accession>
<keyword evidence="3" id="KW-1185">Reference proteome</keyword>
<keyword evidence="1" id="KW-1133">Transmembrane helix</keyword>
<sequence length="174" mass="19728">SMCVCYSQPLKDKQELTYTVVLVHKDCSKRFRVCLGNDKPSLNSHQLHPLFIPIGYYILVYLQGYFLHCINTRQHEMLCHSLFLTGQDVNLGMQSQSDALTVMHKEDETSVYLLELACGSIHIAELSPAYLLQILRSDASPGSRTDPLRLAALHCLLVFMGDDLKLELKVQMQT</sequence>
<gene>
    <name evidence="2" type="ORF">XENOCAPTIV_003762</name>
</gene>
<comment type="caution">
    <text evidence="2">The sequence shown here is derived from an EMBL/GenBank/DDBJ whole genome shotgun (WGS) entry which is preliminary data.</text>
</comment>
<keyword evidence="1" id="KW-0812">Transmembrane</keyword>
<dbReference type="Proteomes" id="UP001434883">
    <property type="component" value="Unassembled WGS sequence"/>
</dbReference>
<dbReference type="EMBL" id="JAHRIN010068605">
    <property type="protein sequence ID" value="MEQ2215648.1"/>
    <property type="molecule type" value="Genomic_DNA"/>
</dbReference>
<reference evidence="2 3" key="1">
    <citation type="submission" date="2021-06" db="EMBL/GenBank/DDBJ databases">
        <authorList>
            <person name="Palmer J.M."/>
        </authorList>
    </citation>
    <scope>NUCLEOTIDE SEQUENCE [LARGE SCALE GENOMIC DNA]</scope>
    <source>
        <strain evidence="2 3">XC_2019</strain>
        <tissue evidence="2">Muscle</tissue>
    </source>
</reference>
<evidence type="ECO:0008006" key="4">
    <source>
        <dbReference type="Google" id="ProtNLM"/>
    </source>
</evidence>
<protein>
    <recommendedName>
        <fullName evidence="4">Recombination activating protein 2</fullName>
    </recommendedName>
</protein>
<evidence type="ECO:0000256" key="1">
    <source>
        <dbReference type="SAM" id="Phobius"/>
    </source>
</evidence>
<evidence type="ECO:0000313" key="2">
    <source>
        <dbReference type="EMBL" id="MEQ2215648.1"/>
    </source>
</evidence>
<dbReference type="InterPro" id="IPR026172">
    <property type="entry name" value="GSAP_fam"/>
</dbReference>
<feature type="non-terminal residue" evidence="2">
    <location>
        <position position="174"/>
    </location>
</feature>
<dbReference type="PANTHER" id="PTHR13630">
    <property type="entry name" value="GAMMA-SECRETASE-ACTIVATING PROTEIN"/>
    <property type="match status" value="1"/>
</dbReference>
<keyword evidence="1" id="KW-0472">Membrane</keyword>
<feature type="transmembrane region" description="Helical" evidence="1">
    <location>
        <begin position="50"/>
        <end position="67"/>
    </location>
</feature>
<name>A0ABV0S7G1_9TELE</name>
<evidence type="ECO:0000313" key="3">
    <source>
        <dbReference type="Proteomes" id="UP001434883"/>
    </source>
</evidence>
<organism evidence="2 3">
    <name type="scientific">Xenoophorus captivus</name>
    <dbReference type="NCBI Taxonomy" id="1517983"/>
    <lineage>
        <taxon>Eukaryota</taxon>
        <taxon>Metazoa</taxon>
        <taxon>Chordata</taxon>
        <taxon>Craniata</taxon>
        <taxon>Vertebrata</taxon>
        <taxon>Euteleostomi</taxon>
        <taxon>Actinopterygii</taxon>
        <taxon>Neopterygii</taxon>
        <taxon>Teleostei</taxon>
        <taxon>Neoteleostei</taxon>
        <taxon>Acanthomorphata</taxon>
        <taxon>Ovalentaria</taxon>
        <taxon>Atherinomorphae</taxon>
        <taxon>Cyprinodontiformes</taxon>
        <taxon>Goodeidae</taxon>
        <taxon>Xenoophorus</taxon>
    </lineage>
</organism>